<comment type="caution">
    <text evidence="1">The sequence shown here is derived from an EMBL/GenBank/DDBJ whole genome shotgun (WGS) entry which is preliminary data.</text>
</comment>
<evidence type="ECO:0008006" key="3">
    <source>
        <dbReference type="Google" id="ProtNLM"/>
    </source>
</evidence>
<organism evidence="1 2">
    <name type="scientific">Candidatus Thermofonsia Clade 3 bacterium</name>
    <dbReference type="NCBI Taxonomy" id="2364212"/>
    <lineage>
        <taxon>Bacteria</taxon>
        <taxon>Bacillati</taxon>
        <taxon>Chloroflexota</taxon>
        <taxon>Candidatus Thermofontia</taxon>
        <taxon>Candidatus Thermofonsia Clade 3</taxon>
    </lineage>
</organism>
<dbReference type="SUPFAM" id="SSF53649">
    <property type="entry name" value="Alkaline phosphatase-like"/>
    <property type="match status" value="1"/>
</dbReference>
<dbReference type="InterPro" id="IPR002591">
    <property type="entry name" value="Phosphodiest/P_Trfase"/>
</dbReference>
<dbReference type="Proteomes" id="UP000230790">
    <property type="component" value="Unassembled WGS sequence"/>
</dbReference>
<dbReference type="EMBL" id="PGTN01000572">
    <property type="protein sequence ID" value="PJF45987.1"/>
    <property type="molecule type" value="Genomic_DNA"/>
</dbReference>
<dbReference type="Pfam" id="PF01663">
    <property type="entry name" value="Phosphodiest"/>
    <property type="match status" value="1"/>
</dbReference>
<feature type="non-terminal residue" evidence="1">
    <location>
        <position position="188"/>
    </location>
</feature>
<evidence type="ECO:0000313" key="1">
    <source>
        <dbReference type="EMBL" id="PJF45987.1"/>
    </source>
</evidence>
<dbReference type="InterPro" id="IPR017850">
    <property type="entry name" value="Alkaline_phosphatase_core_sf"/>
</dbReference>
<accession>A0A2M8Q857</accession>
<reference evidence="1 2" key="1">
    <citation type="submission" date="2017-11" db="EMBL/GenBank/DDBJ databases">
        <title>Evolution of Phototrophy in the Chloroflexi Phylum Driven by Horizontal Gene Transfer.</title>
        <authorList>
            <person name="Ward L.M."/>
            <person name="Hemp J."/>
            <person name="Shih P.M."/>
            <person name="Mcglynn S.E."/>
            <person name="Fischer W."/>
        </authorList>
    </citation>
    <scope>NUCLEOTIDE SEQUENCE [LARGE SCALE GENOMIC DNA]</scope>
    <source>
        <strain evidence="1">JP3_7</strain>
    </source>
</reference>
<evidence type="ECO:0000313" key="2">
    <source>
        <dbReference type="Proteomes" id="UP000230790"/>
    </source>
</evidence>
<sequence>PSSDVVFTHPPALSHHLRRSGYPLDAEPPAEHEDRAAYLDRIEAQVARRTDAALDLLAAHPWEFALVVYTEPDRVQHFFWADMMADHPLRSRCDVTSRTAEGIPRLYRALDVALGRLWEATRPDLLVVVSDHGFGPCSRKVNMNAWLREQGWLALRSLSRTAQVPGVLHRLRNWEPARVLKRTLFGRR</sequence>
<dbReference type="Gene3D" id="3.40.720.10">
    <property type="entry name" value="Alkaline Phosphatase, subunit A"/>
    <property type="match status" value="1"/>
</dbReference>
<dbReference type="AlphaFoldDB" id="A0A2M8Q857"/>
<protein>
    <recommendedName>
        <fullName evidence="3">Phosphodiesterase</fullName>
    </recommendedName>
</protein>
<name>A0A2M8Q857_9CHLR</name>
<feature type="non-terminal residue" evidence="1">
    <location>
        <position position="1"/>
    </location>
</feature>
<gene>
    <name evidence="1" type="ORF">CUN48_16100</name>
</gene>
<proteinExistence type="predicted"/>